<gene>
    <name evidence="2" type="ORF">AVDCRST_MAG18-121</name>
</gene>
<dbReference type="AlphaFoldDB" id="A0A6J4UHB3"/>
<feature type="compositionally biased region" description="Low complexity" evidence="1">
    <location>
        <begin position="29"/>
        <end position="41"/>
    </location>
</feature>
<feature type="non-terminal residue" evidence="2">
    <location>
        <position position="212"/>
    </location>
</feature>
<reference evidence="2" key="1">
    <citation type="submission" date="2020-02" db="EMBL/GenBank/DDBJ databases">
        <authorList>
            <person name="Meier V. D."/>
        </authorList>
    </citation>
    <scope>NUCLEOTIDE SEQUENCE</scope>
    <source>
        <strain evidence="2">AVDCRST_MAG18</strain>
    </source>
</reference>
<accession>A0A6J4UHB3</accession>
<name>A0A6J4UHB3_9BACT</name>
<evidence type="ECO:0000313" key="2">
    <source>
        <dbReference type="EMBL" id="CAA9548791.1"/>
    </source>
</evidence>
<feature type="compositionally biased region" description="Low complexity" evidence="1">
    <location>
        <begin position="180"/>
        <end position="189"/>
    </location>
</feature>
<feature type="compositionally biased region" description="Basic residues" evidence="1">
    <location>
        <begin position="110"/>
        <end position="119"/>
    </location>
</feature>
<proteinExistence type="predicted"/>
<feature type="compositionally biased region" description="Basic and acidic residues" evidence="1">
    <location>
        <begin position="153"/>
        <end position="179"/>
    </location>
</feature>
<organism evidence="2">
    <name type="scientific">uncultured Thermomicrobiales bacterium</name>
    <dbReference type="NCBI Taxonomy" id="1645740"/>
    <lineage>
        <taxon>Bacteria</taxon>
        <taxon>Pseudomonadati</taxon>
        <taxon>Thermomicrobiota</taxon>
        <taxon>Thermomicrobia</taxon>
        <taxon>Thermomicrobiales</taxon>
        <taxon>environmental samples</taxon>
    </lineage>
</organism>
<sequence length="212" mass="23690">APPPPDDAALRRRPQALPHPRGEGRPRAARAALPAAAVLPGQRLLAQRPGLRGHRRRRRDRPEPAHGLHGPGVPRARLLHRRGRVRDGTARRGARRPAARLAARRGDLRRPHRRRHRPVRPAPARQLPGHRHARPRVPRRAPVPQPAGGHGRQLGDVDHRPRDARADRLRRPVAARRELLAQPGLLLADLGDRRHRRAPGQEPRAHAARPGD</sequence>
<feature type="non-terminal residue" evidence="2">
    <location>
        <position position="1"/>
    </location>
</feature>
<feature type="region of interest" description="Disordered" evidence="1">
    <location>
        <begin position="1"/>
        <end position="212"/>
    </location>
</feature>
<dbReference type="EMBL" id="CADCWN010000012">
    <property type="protein sequence ID" value="CAA9548791.1"/>
    <property type="molecule type" value="Genomic_DNA"/>
</dbReference>
<feature type="compositionally biased region" description="Basic residues" evidence="1">
    <location>
        <begin position="128"/>
        <end position="139"/>
    </location>
</feature>
<feature type="compositionally biased region" description="Basic and acidic residues" evidence="1">
    <location>
        <begin position="203"/>
        <end position="212"/>
    </location>
</feature>
<protein>
    <submittedName>
        <fullName evidence="2">Branched-chain amino acid transport system permease protein LivM</fullName>
    </submittedName>
</protein>
<evidence type="ECO:0000256" key="1">
    <source>
        <dbReference type="SAM" id="MobiDB-lite"/>
    </source>
</evidence>